<gene>
    <name evidence="2" type="ORF">FSB_LOCUS6900</name>
</gene>
<sequence>MKEELAALKQTHTWDIVNLPPGKSPVGCKWVYKVKTKSDGTVERYKARLVAKGFTQEYGIDYEETFAPVARMTSVRTLIAVASIRGWQLSQMDVKNAFLNGDLHEEVYMKPPPGLPCQPHQVCKLRRALYGLKQAPRAWFEKFSSAVLSFGFQQSSHDSTLFIRQSSQGLVLLLLYVDDMIITSSDTVGIHDIKTHLAGLTDNKAVDTPLELNVKLRSTDGELVSDPTLYRQLVGGLIYLTITRPDISYAVQVVSQFMTSPRTVHFAAVLRILRYVRGTMHQGLLMSSSSKLELNAYSDSDWAGDVTDRRSTTGFCIFLGDSLISWKSKKQTVVARSSAEAEYRALADTTSEIIWLRRLLEDMGVAIPSPTPLHCDSKSAIQIAHNDVFHERTKHIEIDCHFIRHWLRDGVIVLPFIPSQLQVADFFTKSHSTIRFRYLVSKLQMLPSQHLEFEGGC</sequence>
<dbReference type="Pfam" id="PF07727">
    <property type="entry name" value="RVT_2"/>
    <property type="match status" value="1"/>
</dbReference>
<dbReference type="InterPro" id="IPR043502">
    <property type="entry name" value="DNA/RNA_pol_sf"/>
</dbReference>
<protein>
    <recommendedName>
        <fullName evidence="1">Reverse transcriptase Ty1/copia-type domain-containing protein</fullName>
    </recommendedName>
</protein>
<evidence type="ECO:0000259" key="1">
    <source>
        <dbReference type="Pfam" id="PF07727"/>
    </source>
</evidence>
<feature type="domain" description="Reverse transcriptase Ty1/copia-type" evidence="1">
    <location>
        <begin position="12"/>
        <end position="199"/>
    </location>
</feature>
<dbReference type="CDD" id="cd09272">
    <property type="entry name" value="RNase_HI_RT_Ty1"/>
    <property type="match status" value="1"/>
</dbReference>
<evidence type="ECO:0000313" key="2">
    <source>
        <dbReference type="EMBL" id="SPC79018.1"/>
    </source>
</evidence>
<organism evidence="2">
    <name type="scientific">Fagus sylvatica</name>
    <name type="common">Beechnut</name>
    <dbReference type="NCBI Taxonomy" id="28930"/>
    <lineage>
        <taxon>Eukaryota</taxon>
        <taxon>Viridiplantae</taxon>
        <taxon>Streptophyta</taxon>
        <taxon>Embryophyta</taxon>
        <taxon>Tracheophyta</taxon>
        <taxon>Spermatophyta</taxon>
        <taxon>Magnoliopsida</taxon>
        <taxon>eudicotyledons</taxon>
        <taxon>Gunneridae</taxon>
        <taxon>Pentapetalae</taxon>
        <taxon>rosids</taxon>
        <taxon>fabids</taxon>
        <taxon>Fagales</taxon>
        <taxon>Fagaceae</taxon>
        <taxon>Fagus</taxon>
    </lineage>
</organism>
<dbReference type="PANTHER" id="PTHR11439:SF461">
    <property type="entry name" value="OS10G0432200 PROTEIN"/>
    <property type="match status" value="1"/>
</dbReference>
<name>A0A2N9EVW4_FAGSY</name>
<dbReference type="AlphaFoldDB" id="A0A2N9EVW4"/>
<dbReference type="EMBL" id="OIVN01000362">
    <property type="protein sequence ID" value="SPC79018.1"/>
    <property type="molecule type" value="Genomic_DNA"/>
</dbReference>
<dbReference type="InterPro" id="IPR013103">
    <property type="entry name" value="RVT_2"/>
</dbReference>
<dbReference type="SUPFAM" id="SSF56672">
    <property type="entry name" value="DNA/RNA polymerases"/>
    <property type="match status" value="1"/>
</dbReference>
<proteinExistence type="predicted"/>
<dbReference type="PANTHER" id="PTHR11439">
    <property type="entry name" value="GAG-POL-RELATED RETROTRANSPOSON"/>
    <property type="match status" value="1"/>
</dbReference>
<accession>A0A2N9EVW4</accession>
<reference evidence="2" key="1">
    <citation type="submission" date="2018-02" db="EMBL/GenBank/DDBJ databases">
        <authorList>
            <person name="Cohen D.B."/>
            <person name="Kent A.D."/>
        </authorList>
    </citation>
    <scope>NUCLEOTIDE SEQUENCE</scope>
</reference>